<evidence type="ECO:0000313" key="3">
    <source>
        <dbReference type="EMBL" id="EAY29969.1"/>
    </source>
</evidence>
<dbReference type="Gene3D" id="3.80.10.10">
    <property type="entry name" value="Ribonuclease Inhibitor"/>
    <property type="match status" value="1"/>
</dbReference>
<dbReference type="eggNOG" id="COG4886">
    <property type="taxonomic scope" value="Bacteria"/>
</dbReference>
<dbReference type="InterPro" id="IPR001611">
    <property type="entry name" value="Leu-rich_rpt"/>
</dbReference>
<evidence type="ECO:0000313" key="4">
    <source>
        <dbReference type="Proteomes" id="UP000004095"/>
    </source>
</evidence>
<comment type="caution">
    <text evidence="3">The sequence shown here is derived from an EMBL/GenBank/DDBJ whole genome shotgun (WGS) entry which is preliminary data.</text>
</comment>
<evidence type="ECO:0000256" key="2">
    <source>
        <dbReference type="ARBA" id="ARBA00022737"/>
    </source>
</evidence>
<keyword evidence="2" id="KW-0677">Repeat</keyword>
<name>A1ZHG2_MICM2</name>
<keyword evidence="4" id="KW-1185">Reference proteome</keyword>
<dbReference type="Pfam" id="PF13855">
    <property type="entry name" value="LRR_8"/>
    <property type="match status" value="1"/>
</dbReference>
<dbReference type="Pfam" id="PF00560">
    <property type="entry name" value="LRR_1"/>
    <property type="match status" value="1"/>
</dbReference>
<dbReference type="SMART" id="SM00369">
    <property type="entry name" value="LRR_TYP"/>
    <property type="match status" value="3"/>
</dbReference>
<dbReference type="InterPro" id="IPR003591">
    <property type="entry name" value="Leu-rich_rpt_typical-subtyp"/>
</dbReference>
<dbReference type="InterPro" id="IPR050715">
    <property type="entry name" value="LRR-SigEffector_domain"/>
</dbReference>
<accession>A1ZHG2</accession>
<dbReference type="EMBL" id="AAWS01000008">
    <property type="protein sequence ID" value="EAY29969.1"/>
    <property type="molecule type" value="Genomic_DNA"/>
</dbReference>
<dbReference type="Proteomes" id="UP000004095">
    <property type="component" value="Unassembled WGS sequence"/>
</dbReference>
<gene>
    <name evidence="3" type="ORF">M23134_05302</name>
</gene>
<dbReference type="InterPro" id="IPR032675">
    <property type="entry name" value="LRR_dom_sf"/>
</dbReference>
<proteinExistence type="predicted"/>
<organism evidence="3 4">
    <name type="scientific">Microscilla marina ATCC 23134</name>
    <dbReference type="NCBI Taxonomy" id="313606"/>
    <lineage>
        <taxon>Bacteria</taxon>
        <taxon>Pseudomonadati</taxon>
        <taxon>Bacteroidota</taxon>
        <taxon>Cytophagia</taxon>
        <taxon>Cytophagales</taxon>
        <taxon>Microscillaceae</taxon>
        <taxon>Microscilla</taxon>
    </lineage>
</organism>
<sequence length="273" mass="31675">MALPLITNEQLQKVKQLLETEDEDNLRLGFTLLKGFQLPYHFINELRSKYGAACFQYNLYLPHHHVRKIDDLVPLHTLQNYHNPLLKEIKLAVTAHQPNDLGHLPSIKTLTMQLDNGASLPKGLEQLTCLKSLKLQIKGYYANPVLSPEIRLLTSLVHLDLSENNFQFLPAEIGQLPNLKSLDLSHNSYLLKLPDEMVRLQKLEWLSLAHNYYLEKMPAWLPELKQLKILNLSRTGFNYLPKVRALAQQMPHTKIITDKLVIPEYYENELKRF</sequence>
<protein>
    <submittedName>
        <fullName evidence="3">Cytoplasmic membrane protein</fullName>
    </submittedName>
</protein>
<reference evidence="3 4" key="1">
    <citation type="submission" date="2007-01" db="EMBL/GenBank/DDBJ databases">
        <authorList>
            <person name="Haygood M."/>
            <person name="Podell S."/>
            <person name="Anderson C."/>
            <person name="Hopkinson B."/>
            <person name="Roe K."/>
            <person name="Barbeau K."/>
            <person name="Gaasterland T."/>
            <person name="Ferriera S."/>
            <person name="Johnson J."/>
            <person name="Kravitz S."/>
            <person name="Beeson K."/>
            <person name="Sutton G."/>
            <person name="Rogers Y.-H."/>
            <person name="Friedman R."/>
            <person name="Frazier M."/>
            <person name="Venter J.C."/>
        </authorList>
    </citation>
    <scope>NUCLEOTIDE SEQUENCE [LARGE SCALE GENOMIC DNA]</scope>
    <source>
        <strain evidence="3 4">ATCC 23134</strain>
    </source>
</reference>
<dbReference type="AlphaFoldDB" id="A1ZHG2"/>
<evidence type="ECO:0000256" key="1">
    <source>
        <dbReference type="ARBA" id="ARBA00022614"/>
    </source>
</evidence>
<dbReference type="SUPFAM" id="SSF52058">
    <property type="entry name" value="L domain-like"/>
    <property type="match status" value="1"/>
</dbReference>
<keyword evidence="1" id="KW-0433">Leucine-rich repeat</keyword>
<dbReference type="PANTHER" id="PTHR45752">
    <property type="entry name" value="LEUCINE-RICH REPEAT-CONTAINING"/>
    <property type="match status" value="1"/>
</dbReference>
<dbReference type="PANTHER" id="PTHR45752:SF187">
    <property type="entry name" value="LEUCINE-RICH REPEAT AND IQ DOMAIN-CONTAINING PROTEIN 4"/>
    <property type="match status" value="1"/>
</dbReference>
<dbReference type="PRINTS" id="PR00019">
    <property type="entry name" value="LEURICHRPT"/>
</dbReference>